<organism evidence="6 7">
    <name type="scientific">Pseudomarimonas salicorniae</name>
    <dbReference type="NCBI Taxonomy" id="2933270"/>
    <lineage>
        <taxon>Bacteria</taxon>
        <taxon>Pseudomonadati</taxon>
        <taxon>Pseudomonadota</taxon>
        <taxon>Gammaproteobacteria</taxon>
        <taxon>Lysobacterales</taxon>
        <taxon>Lysobacteraceae</taxon>
        <taxon>Pseudomarimonas</taxon>
    </lineage>
</organism>
<evidence type="ECO:0000256" key="1">
    <source>
        <dbReference type="ARBA" id="ARBA00009437"/>
    </source>
</evidence>
<reference evidence="6" key="1">
    <citation type="submission" date="2022-04" db="EMBL/GenBank/DDBJ databases">
        <title>Lysobacter sp. CAU 1642 isolated from sea sand.</title>
        <authorList>
            <person name="Kim W."/>
        </authorList>
    </citation>
    <scope>NUCLEOTIDE SEQUENCE</scope>
    <source>
        <strain evidence="6">CAU 1642</strain>
    </source>
</reference>
<evidence type="ECO:0000256" key="2">
    <source>
        <dbReference type="ARBA" id="ARBA00023015"/>
    </source>
</evidence>
<comment type="caution">
    <text evidence="6">The sequence shown here is derived from an EMBL/GenBank/DDBJ whole genome shotgun (WGS) entry which is preliminary data.</text>
</comment>
<protein>
    <submittedName>
        <fullName evidence="6">LysR family transcriptional regulator</fullName>
    </submittedName>
</protein>
<proteinExistence type="inferred from homology"/>
<evidence type="ECO:0000256" key="3">
    <source>
        <dbReference type="ARBA" id="ARBA00023125"/>
    </source>
</evidence>
<dbReference type="InterPro" id="IPR058163">
    <property type="entry name" value="LysR-type_TF_proteobact-type"/>
</dbReference>
<keyword evidence="4" id="KW-0804">Transcription</keyword>
<dbReference type="PANTHER" id="PTHR30537">
    <property type="entry name" value="HTH-TYPE TRANSCRIPTIONAL REGULATOR"/>
    <property type="match status" value="1"/>
</dbReference>
<dbReference type="InterPro" id="IPR036388">
    <property type="entry name" value="WH-like_DNA-bd_sf"/>
</dbReference>
<comment type="similarity">
    <text evidence="1">Belongs to the LysR transcriptional regulatory family.</text>
</comment>
<dbReference type="SUPFAM" id="SSF53850">
    <property type="entry name" value="Periplasmic binding protein-like II"/>
    <property type="match status" value="1"/>
</dbReference>
<sequence length="294" mass="32586">MNESPTDLALFVAVAESGQLAQAARLLGISPAGASAALKRLEQQLGARLVLRSTRRLRLSVEGERYLPHARAVLAALRAGREALARDAPLQGWVRISAPADLGRNRLLPLLEGFSGMHPGVRFQLSLEDTLSDFFAQPVDLALRYGLLDDDRVVAQPLRVLQRWLCAAPDYLERHGVPDTPQALREHATVCYMQRQRAVTRWRLSHVDGDTVEVDVEPRWVFNDAEMVRRWVLAAHGIALRVEADIGEDIAAGRLRRLMPDWQGESTRLSLVYPDRALSPALRAVVDHLSAALG</sequence>
<keyword evidence="7" id="KW-1185">Reference proteome</keyword>
<dbReference type="Pfam" id="PF00126">
    <property type="entry name" value="HTH_1"/>
    <property type="match status" value="1"/>
</dbReference>
<gene>
    <name evidence="6" type="ORF">M0G41_15255</name>
</gene>
<dbReference type="InterPro" id="IPR036390">
    <property type="entry name" value="WH_DNA-bd_sf"/>
</dbReference>
<evidence type="ECO:0000313" key="6">
    <source>
        <dbReference type="EMBL" id="MCK7595026.1"/>
    </source>
</evidence>
<dbReference type="Proteomes" id="UP001431449">
    <property type="component" value="Unassembled WGS sequence"/>
</dbReference>
<keyword evidence="2" id="KW-0805">Transcription regulation</keyword>
<name>A0ABT0GKG7_9GAMM</name>
<dbReference type="SUPFAM" id="SSF46785">
    <property type="entry name" value="Winged helix' DNA-binding domain"/>
    <property type="match status" value="1"/>
</dbReference>
<dbReference type="InterPro" id="IPR000847">
    <property type="entry name" value="LysR_HTH_N"/>
</dbReference>
<evidence type="ECO:0000313" key="7">
    <source>
        <dbReference type="Proteomes" id="UP001431449"/>
    </source>
</evidence>
<dbReference type="Pfam" id="PF03466">
    <property type="entry name" value="LysR_substrate"/>
    <property type="match status" value="1"/>
</dbReference>
<dbReference type="PANTHER" id="PTHR30537:SF21">
    <property type="entry name" value="HTH-TYPE TRANSCRIPTIONAL REGULATOR SINR-RELATED"/>
    <property type="match status" value="1"/>
</dbReference>
<dbReference type="CDD" id="cd08422">
    <property type="entry name" value="PBP2_CrgA_like"/>
    <property type="match status" value="1"/>
</dbReference>
<dbReference type="Gene3D" id="3.40.190.290">
    <property type="match status" value="1"/>
</dbReference>
<dbReference type="EMBL" id="JALNMH010000013">
    <property type="protein sequence ID" value="MCK7595026.1"/>
    <property type="molecule type" value="Genomic_DNA"/>
</dbReference>
<dbReference type="RefSeq" id="WP_248210760.1">
    <property type="nucleotide sequence ID" value="NZ_JALNMH010000013.1"/>
</dbReference>
<feature type="domain" description="HTH lysR-type" evidence="5">
    <location>
        <begin position="1"/>
        <end position="60"/>
    </location>
</feature>
<keyword evidence="3" id="KW-0238">DNA-binding</keyword>
<dbReference type="Gene3D" id="1.10.10.10">
    <property type="entry name" value="Winged helix-like DNA-binding domain superfamily/Winged helix DNA-binding domain"/>
    <property type="match status" value="1"/>
</dbReference>
<dbReference type="PROSITE" id="PS50931">
    <property type="entry name" value="HTH_LYSR"/>
    <property type="match status" value="1"/>
</dbReference>
<evidence type="ECO:0000256" key="4">
    <source>
        <dbReference type="ARBA" id="ARBA00023163"/>
    </source>
</evidence>
<evidence type="ECO:0000259" key="5">
    <source>
        <dbReference type="PROSITE" id="PS50931"/>
    </source>
</evidence>
<dbReference type="InterPro" id="IPR005119">
    <property type="entry name" value="LysR_subst-bd"/>
</dbReference>
<accession>A0ABT0GKG7</accession>